<gene>
    <name evidence="18" type="primary">murB_11</name>
    <name evidence="18" type="ORF">SDC9_38371</name>
</gene>
<evidence type="ECO:0000256" key="10">
    <source>
        <dbReference type="ARBA" id="ARBA00022857"/>
    </source>
</evidence>
<dbReference type="GO" id="GO:0071949">
    <property type="term" value="F:FAD binding"/>
    <property type="evidence" value="ECO:0007669"/>
    <property type="project" value="InterPro"/>
</dbReference>
<dbReference type="InterPro" id="IPR011601">
    <property type="entry name" value="MurB_C"/>
</dbReference>
<evidence type="ECO:0000256" key="9">
    <source>
        <dbReference type="ARBA" id="ARBA00022827"/>
    </source>
</evidence>
<dbReference type="GO" id="GO:0009252">
    <property type="term" value="P:peptidoglycan biosynthetic process"/>
    <property type="evidence" value="ECO:0007669"/>
    <property type="project" value="UniProtKB-UniPathway"/>
</dbReference>
<evidence type="ECO:0000256" key="12">
    <source>
        <dbReference type="ARBA" id="ARBA00022984"/>
    </source>
</evidence>
<keyword evidence="7" id="KW-0132">Cell division</keyword>
<dbReference type="InterPro" id="IPR016169">
    <property type="entry name" value="FAD-bd_PCMH_sub2"/>
</dbReference>
<dbReference type="Gene3D" id="3.30.465.10">
    <property type="match status" value="1"/>
</dbReference>
<dbReference type="UniPathway" id="UPA00219"/>
<keyword evidence="8" id="KW-0285">Flavoprotein</keyword>
<keyword evidence="14" id="KW-0131">Cell cycle</keyword>
<dbReference type="InterPro" id="IPR036635">
    <property type="entry name" value="MurB_C_sf"/>
</dbReference>
<dbReference type="Pfam" id="PF01565">
    <property type="entry name" value="FAD_binding_4"/>
    <property type="match status" value="1"/>
</dbReference>
<evidence type="ECO:0000256" key="5">
    <source>
        <dbReference type="ARBA" id="ARBA00012518"/>
    </source>
</evidence>
<evidence type="ECO:0000256" key="14">
    <source>
        <dbReference type="ARBA" id="ARBA00023306"/>
    </source>
</evidence>
<evidence type="ECO:0000256" key="11">
    <source>
        <dbReference type="ARBA" id="ARBA00022960"/>
    </source>
</evidence>
<dbReference type="EMBL" id="VSSQ01000353">
    <property type="protein sequence ID" value="MPL92273.1"/>
    <property type="molecule type" value="Genomic_DNA"/>
</dbReference>
<evidence type="ECO:0000259" key="17">
    <source>
        <dbReference type="PROSITE" id="PS51387"/>
    </source>
</evidence>
<name>A0A644VP87_9ZZZZ</name>
<dbReference type="PANTHER" id="PTHR21071:SF4">
    <property type="entry name" value="UDP-N-ACETYLENOLPYRUVOYLGLUCOSAMINE REDUCTASE"/>
    <property type="match status" value="1"/>
</dbReference>
<proteinExistence type="inferred from homology"/>
<evidence type="ECO:0000256" key="16">
    <source>
        <dbReference type="ARBA" id="ARBA00048914"/>
    </source>
</evidence>
<dbReference type="PROSITE" id="PS51387">
    <property type="entry name" value="FAD_PCMH"/>
    <property type="match status" value="1"/>
</dbReference>
<evidence type="ECO:0000256" key="3">
    <source>
        <dbReference type="ARBA" id="ARBA00004496"/>
    </source>
</evidence>
<evidence type="ECO:0000256" key="6">
    <source>
        <dbReference type="ARBA" id="ARBA00022490"/>
    </source>
</evidence>
<dbReference type="GO" id="GO:0051301">
    <property type="term" value="P:cell division"/>
    <property type="evidence" value="ECO:0007669"/>
    <property type="project" value="UniProtKB-KW"/>
</dbReference>
<dbReference type="GO" id="GO:0008762">
    <property type="term" value="F:UDP-N-acetylmuramate dehydrogenase activity"/>
    <property type="evidence" value="ECO:0007669"/>
    <property type="project" value="UniProtKB-EC"/>
</dbReference>
<evidence type="ECO:0000256" key="2">
    <source>
        <dbReference type="ARBA" id="ARBA00003921"/>
    </source>
</evidence>
<evidence type="ECO:0000256" key="4">
    <source>
        <dbReference type="ARBA" id="ARBA00004752"/>
    </source>
</evidence>
<dbReference type="InterPro" id="IPR016167">
    <property type="entry name" value="FAD-bd_PCMH_sub1"/>
</dbReference>
<evidence type="ECO:0000256" key="15">
    <source>
        <dbReference type="ARBA" id="ARBA00023316"/>
    </source>
</evidence>
<dbReference type="InterPro" id="IPR003170">
    <property type="entry name" value="MurB"/>
</dbReference>
<dbReference type="PANTHER" id="PTHR21071">
    <property type="entry name" value="UDP-N-ACETYLENOLPYRUVOYLGLUCOSAMINE REDUCTASE"/>
    <property type="match status" value="1"/>
</dbReference>
<dbReference type="EC" id="1.3.1.98" evidence="5"/>
<evidence type="ECO:0000256" key="8">
    <source>
        <dbReference type="ARBA" id="ARBA00022630"/>
    </source>
</evidence>
<keyword evidence="15" id="KW-0961">Cell wall biogenesis/degradation</keyword>
<dbReference type="NCBIfam" id="TIGR00179">
    <property type="entry name" value="murB"/>
    <property type="match status" value="1"/>
</dbReference>
<organism evidence="18">
    <name type="scientific">bioreactor metagenome</name>
    <dbReference type="NCBI Taxonomy" id="1076179"/>
    <lineage>
        <taxon>unclassified sequences</taxon>
        <taxon>metagenomes</taxon>
        <taxon>ecological metagenomes</taxon>
    </lineage>
</organism>
<comment type="function">
    <text evidence="2">Cell wall formation.</text>
</comment>
<keyword evidence="11" id="KW-0133">Cell shape</keyword>
<dbReference type="SUPFAM" id="SSF56194">
    <property type="entry name" value="Uridine diphospho-N-Acetylenolpyruvylglucosamine reductase, MurB, C-terminal domain"/>
    <property type="match status" value="1"/>
</dbReference>
<dbReference type="GO" id="GO:0071555">
    <property type="term" value="P:cell wall organization"/>
    <property type="evidence" value="ECO:0007669"/>
    <property type="project" value="UniProtKB-KW"/>
</dbReference>
<dbReference type="NCBIfam" id="NF000755">
    <property type="entry name" value="PRK00046.1"/>
    <property type="match status" value="1"/>
</dbReference>
<dbReference type="GO" id="GO:0008360">
    <property type="term" value="P:regulation of cell shape"/>
    <property type="evidence" value="ECO:0007669"/>
    <property type="project" value="UniProtKB-KW"/>
</dbReference>
<feature type="domain" description="FAD-binding PCMH-type" evidence="17">
    <location>
        <begin position="16"/>
        <end position="187"/>
    </location>
</feature>
<dbReference type="GO" id="GO:0005829">
    <property type="term" value="C:cytosol"/>
    <property type="evidence" value="ECO:0007669"/>
    <property type="project" value="TreeGrafter"/>
</dbReference>
<dbReference type="InterPro" id="IPR006094">
    <property type="entry name" value="Oxid_FAD_bind_N"/>
</dbReference>
<keyword evidence="9" id="KW-0274">FAD</keyword>
<dbReference type="HAMAP" id="MF_00037">
    <property type="entry name" value="MurB"/>
    <property type="match status" value="1"/>
</dbReference>
<dbReference type="Pfam" id="PF02873">
    <property type="entry name" value="MurB_C"/>
    <property type="match status" value="1"/>
</dbReference>
<evidence type="ECO:0000313" key="18">
    <source>
        <dbReference type="EMBL" id="MPL92273.1"/>
    </source>
</evidence>
<comment type="catalytic activity">
    <reaction evidence="16">
        <text>UDP-N-acetyl-alpha-D-muramate + NADP(+) = UDP-N-acetyl-3-O-(1-carboxyvinyl)-alpha-D-glucosamine + NADPH + H(+)</text>
        <dbReference type="Rhea" id="RHEA:12248"/>
        <dbReference type="ChEBI" id="CHEBI:15378"/>
        <dbReference type="ChEBI" id="CHEBI:57783"/>
        <dbReference type="ChEBI" id="CHEBI:58349"/>
        <dbReference type="ChEBI" id="CHEBI:68483"/>
        <dbReference type="ChEBI" id="CHEBI:70757"/>
        <dbReference type="EC" id="1.3.1.98"/>
    </reaction>
</comment>
<evidence type="ECO:0000256" key="13">
    <source>
        <dbReference type="ARBA" id="ARBA00023002"/>
    </source>
</evidence>
<protein>
    <recommendedName>
        <fullName evidence="5">UDP-N-acetylmuramate dehydrogenase</fullName>
        <ecNumber evidence="5">1.3.1.98</ecNumber>
    </recommendedName>
</protein>
<comment type="cofactor">
    <cofactor evidence="1">
        <name>FAD</name>
        <dbReference type="ChEBI" id="CHEBI:57692"/>
    </cofactor>
</comment>
<keyword evidence="6" id="KW-0963">Cytoplasm</keyword>
<sequence length="337" mass="38541">MIHSNYNIKHLNSFGLNCTVNKLIEINREEDLNLIKSNPDFLSKRNIILGLGSNSVFVNDYFNGTILLIKNKGINIIEEDNESIIIEAYSGEDWNDLVNFACNNSWWGIENLAAVPSSVGAAIVQNIGAYGQEIKDSFLCCTTYNPQTNQWKEYNNEECKFDYRYSIFKYQTQLEIIWKIRLKLSKNPKPNTSYSAIKEKIEREAIKITNPKQMSQLVTQIRNSKLPNPKELPNAGSFFKNPVISQEHFNYLKERYPQIPSYPSSKGIKIAAGWLIEQAGWKAKRVGNVGMHEKQALVMVNYGNAIGEEIVNLAQEIEESIKNIFNINLEKEVHIIL</sequence>
<reference evidence="18" key="1">
    <citation type="submission" date="2019-08" db="EMBL/GenBank/DDBJ databases">
        <authorList>
            <person name="Kucharzyk K."/>
            <person name="Murdoch R.W."/>
            <person name="Higgins S."/>
            <person name="Loffler F."/>
        </authorList>
    </citation>
    <scope>NUCLEOTIDE SEQUENCE</scope>
</reference>
<dbReference type="InterPro" id="IPR016166">
    <property type="entry name" value="FAD-bd_PCMH"/>
</dbReference>
<comment type="caution">
    <text evidence="18">The sequence shown here is derived from an EMBL/GenBank/DDBJ whole genome shotgun (WGS) entry which is preliminary data.</text>
</comment>
<dbReference type="AlphaFoldDB" id="A0A644VP87"/>
<dbReference type="Gene3D" id="3.90.78.10">
    <property type="entry name" value="UDP-N-acetylenolpyruvoylglucosamine reductase, C-terminal domain"/>
    <property type="match status" value="1"/>
</dbReference>
<keyword evidence="12" id="KW-0573">Peptidoglycan synthesis</keyword>
<evidence type="ECO:0000256" key="7">
    <source>
        <dbReference type="ARBA" id="ARBA00022618"/>
    </source>
</evidence>
<dbReference type="Gene3D" id="3.30.43.10">
    <property type="entry name" value="Uridine Diphospho-n-acetylenolpyruvylglucosamine Reductase, domain 2"/>
    <property type="match status" value="1"/>
</dbReference>
<keyword evidence="10" id="KW-0521">NADP</keyword>
<evidence type="ECO:0000256" key="1">
    <source>
        <dbReference type="ARBA" id="ARBA00001974"/>
    </source>
</evidence>
<accession>A0A644VP87</accession>
<comment type="subcellular location">
    <subcellularLocation>
        <location evidence="3">Cytoplasm</location>
    </subcellularLocation>
</comment>
<dbReference type="InterPro" id="IPR036318">
    <property type="entry name" value="FAD-bd_PCMH-like_sf"/>
</dbReference>
<comment type="pathway">
    <text evidence="4">Cell wall biogenesis; peptidoglycan biosynthesis.</text>
</comment>
<dbReference type="SUPFAM" id="SSF56176">
    <property type="entry name" value="FAD-binding/transporter-associated domain-like"/>
    <property type="match status" value="1"/>
</dbReference>
<keyword evidence="13 18" id="KW-0560">Oxidoreductase</keyword>